<dbReference type="InterPro" id="IPR036864">
    <property type="entry name" value="Zn2-C6_fun-type_DNA-bd_sf"/>
</dbReference>
<name>A0AAD6VPA7_9AGAR</name>
<evidence type="ECO:0000256" key="1">
    <source>
        <dbReference type="SAM" id="MobiDB-lite"/>
    </source>
</evidence>
<dbReference type="Pfam" id="PF00172">
    <property type="entry name" value="Zn_clus"/>
    <property type="match status" value="1"/>
</dbReference>
<dbReference type="Gene3D" id="4.10.240.10">
    <property type="entry name" value="Zn(2)-C6 fungal-type DNA-binding domain"/>
    <property type="match status" value="1"/>
</dbReference>
<keyword evidence="4" id="KW-1185">Reference proteome</keyword>
<dbReference type="AlphaFoldDB" id="A0AAD6VPA7"/>
<dbReference type="CDD" id="cd00067">
    <property type="entry name" value="GAL4"/>
    <property type="match status" value="1"/>
</dbReference>
<dbReference type="PROSITE" id="PS50048">
    <property type="entry name" value="ZN2_CY6_FUNGAL_2"/>
    <property type="match status" value="1"/>
</dbReference>
<organism evidence="3 4">
    <name type="scientific">Mycena pura</name>
    <dbReference type="NCBI Taxonomy" id="153505"/>
    <lineage>
        <taxon>Eukaryota</taxon>
        <taxon>Fungi</taxon>
        <taxon>Dikarya</taxon>
        <taxon>Basidiomycota</taxon>
        <taxon>Agaricomycotina</taxon>
        <taxon>Agaricomycetes</taxon>
        <taxon>Agaricomycetidae</taxon>
        <taxon>Agaricales</taxon>
        <taxon>Marasmiineae</taxon>
        <taxon>Mycenaceae</taxon>
        <taxon>Mycena</taxon>
    </lineage>
</organism>
<evidence type="ECO:0000313" key="3">
    <source>
        <dbReference type="EMBL" id="KAJ7212645.1"/>
    </source>
</evidence>
<proteinExistence type="predicted"/>
<dbReference type="InterPro" id="IPR001138">
    <property type="entry name" value="Zn2Cys6_DnaBD"/>
</dbReference>
<protein>
    <recommendedName>
        <fullName evidence="2">Zn(2)-C6 fungal-type domain-containing protein</fullName>
    </recommendedName>
</protein>
<reference evidence="3" key="1">
    <citation type="submission" date="2023-03" db="EMBL/GenBank/DDBJ databases">
        <title>Massive genome expansion in bonnet fungi (Mycena s.s.) driven by repeated elements and novel gene families across ecological guilds.</title>
        <authorList>
            <consortium name="Lawrence Berkeley National Laboratory"/>
            <person name="Harder C.B."/>
            <person name="Miyauchi S."/>
            <person name="Viragh M."/>
            <person name="Kuo A."/>
            <person name="Thoen E."/>
            <person name="Andreopoulos B."/>
            <person name="Lu D."/>
            <person name="Skrede I."/>
            <person name="Drula E."/>
            <person name="Henrissat B."/>
            <person name="Morin E."/>
            <person name="Kohler A."/>
            <person name="Barry K."/>
            <person name="LaButti K."/>
            <person name="Morin E."/>
            <person name="Salamov A."/>
            <person name="Lipzen A."/>
            <person name="Mereny Z."/>
            <person name="Hegedus B."/>
            <person name="Baldrian P."/>
            <person name="Stursova M."/>
            <person name="Weitz H."/>
            <person name="Taylor A."/>
            <person name="Grigoriev I.V."/>
            <person name="Nagy L.G."/>
            <person name="Martin F."/>
            <person name="Kauserud H."/>
        </authorList>
    </citation>
    <scope>NUCLEOTIDE SEQUENCE</scope>
    <source>
        <strain evidence="3">9144</strain>
    </source>
</reference>
<dbReference type="Proteomes" id="UP001219525">
    <property type="component" value="Unassembled WGS sequence"/>
</dbReference>
<gene>
    <name evidence="3" type="ORF">GGX14DRAFT_620966</name>
</gene>
<sequence>MSAPYSTARAPERRRPAMVCLNCRQQNIKCVSSEHPPPSPCARCTRKNLICQYVAVSTEDAPTAAPRPAPHSASSFGPAPALPYTAPPPMNSYPRYSGGTPYPSLSLSGTPPPDEQPPRRPAPHAHAHAYASHPLPSGVPAYGAGAGYSAASPYMPPYAPNVSGRGQPQWPAVQPGVAPGPGYAYPPGYGQMPMPFFADTSMQEQQQHDWRNLRG</sequence>
<dbReference type="EMBL" id="JARJCW010000023">
    <property type="protein sequence ID" value="KAJ7212645.1"/>
    <property type="molecule type" value="Genomic_DNA"/>
</dbReference>
<dbReference type="SUPFAM" id="SSF57701">
    <property type="entry name" value="Zn2/Cys6 DNA-binding domain"/>
    <property type="match status" value="1"/>
</dbReference>
<dbReference type="GO" id="GO:0008270">
    <property type="term" value="F:zinc ion binding"/>
    <property type="evidence" value="ECO:0007669"/>
    <property type="project" value="InterPro"/>
</dbReference>
<feature type="domain" description="Zn(2)-C6 fungal-type" evidence="2">
    <location>
        <begin position="19"/>
        <end position="53"/>
    </location>
</feature>
<evidence type="ECO:0000259" key="2">
    <source>
        <dbReference type="PROSITE" id="PS50048"/>
    </source>
</evidence>
<comment type="caution">
    <text evidence="3">The sequence shown here is derived from an EMBL/GenBank/DDBJ whole genome shotgun (WGS) entry which is preliminary data.</text>
</comment>
<dbReference type="SMART" id="SM00066">
    <property type="entry name" value="GAL4"/>
    <property type="match status" value="1"/>
</dbReference>
<feature type="compositionally biased region" description="Low complexity" evidence="1">
    <location>
        <begin position="61"/>
        <end position="84"/>
    </location>
</feature>
<evidence type="ECO:0000313" key="4">
    <source>
        <dbReference type="Proteomes" id="UP001219525"/>
    </source>
</evidence>
<accession>A0AAD6VPA7</accession>
<feature type="region of interest" description="Disordered" evidence="1">
    <location>
        <begin position="60"/>
        <end position="132"/>
    </location>
</feature>
<dbReference type="GO" id="GO:0000981">
    <property type="term" value="F:DNA-binding transcription factor activity, RNA polymerase II-specific"/>
    <property type="evidence" value="ECO:0007669"/>
    <property type="project" value="InterPro"/>
</dbReference>